<accession>A0AAD1G1G0</accession>
<keyword evidence="1" id="KW-0067">ATP-binding</keyword>
<dbReference type="GO" id="GO:0005524">
    <property type="term" value="F:ATP binding"/>
    <property type="evidence" value="ECO:0007669"/>
    <property type="project" value="UniProtKB-UniRule"/>
</dbReference>
<dbReference type="InterPro" id="IPR011761">
    <property type="entry name" value="ATP-grasp"/>
</dbReference>
<reference evidence="3 5" key="1">
    <citation type="submission" date="2018-06" db="EMBL/GenBank/DDBJ databases">
        <title>Complete Genome Sequence of the Microcystin-Degrading Bacterium Sphingosinicella microcystinivorans Strain B-9.</title>
        <authorList>
            <person name="Jin H."/>
            <person name="Nishizawa T."/>
            <person name="Guo Y."/>
            <person name="Nishizawa A."/>
            <person name="Park H."/>
            <person name="Kato H."/>
            <person name="Tsuji K."/>
            <person name="Harada K."/>
        </authorList>
    </citation>
    <scope>NUCLEOTIDE SEQUENCE [LARGE SCALE GENOMIC DNA]</scope>
    <source>
        <strain evidence="3 5">B9</strain>
    </source>
</reference>
<proteinExistence type="predicted"/>
<evidence type="ECO:0000259" key="2">
    <source>
        <dbReference type="PROSITE" id="PS50975"/>
    </source>
</evidence>
<name>A0AAD1G1G0_SPHMI</name>
<dbReference type="EMBL" id="AP018711">
    <property type="protein sequence ID" value="BBE34601.1"/>
    <property type="molecule type" value="Genomic_DNA"/>
</dbReference>
<dbReference type="SUPFAM" id="SSF51984">
    <property type="entry name" value="MurCD N-terminal domain"/>
    <property type="match status" value="1"/>
</dbReference>
<reference evidence="4 6" key="2">
    <citation type="submission" date="2018-10" db="EMBL/GenBank/DDBJ databases">
        <title>Genomic Encyclopedia of Type Strains, Phase IV (KMG-IV): sequencing the most valuable type-strain genomes for metagenomic binning, comparative biology and taxonomic classification.</title>
        <authorList>
            <person name="Goeker M."/>
        </authorList>
    </citation>
    <scope>NUCLEOTIDE SEQUENCE [LARGE SCALE GENOMIC DNA]</scope>
    <source>
        <strain evidence="4 6">DSM 19791</strain>
    </source>
</reference>
<dbReference type="RefSeq" id="WP_121048052.1">
    <property type="nucleotide sequence ID" value="NZ_AP018711.1"/>
</dbReference>
<protein>
    <submittedName>
        <fullName evidence="4">ATP-grasp superfamily ATP-dependent carboligase</fullName>
    </submittedName>
</protein>
<keyword evidence="1" id="KW-0547">Nucleotide-binding</keyword>
<evidence type="ECO:0000313" key="4">
    <source>
        <dbReference type="EMBL" id="RKS91621.1"/>
    </source>
</evidence>
<dbReference type="EMBL" id="RBWX01000007">
    <property type="protein sequence ID" value="RKS91621.1"/>
    <property type="molecule type" value="Genomic_DNA"/>
</dbReference>
<dbReference type="AlphaFoldDB" id="A0AAD1G1G0"/>
<dbReference type="Proteomes" id="UP000276029">
    <property type="component" value="Unassembled WGS sequence"/>
</dbReference>
<sequence length="375" mass="40006">MNESALVVGLGLNGLGVVRSLAAAGIRVHAFDDTMGPYTATRHGTKAKAPLAGEGLIEALAAYRARLDHDPVLFLTREDGVATVAANRDRIPGYRIAMPDHDVVEAMVNKDRFMPIAARAGLAVPRTVTLRSADDLALLEQLTPPLIVKPSEHVAAYQARFKKAYVFESAADAAPMIPDMLAAAGELVAQEYVPGDDGSVFFCLAYFGAESDMLAAYTGYKTASWPPRVGGTAGCAPAPEAHARLAADTQAFFAAARFQGMGSLEFKRHAQTGAFYMIEPTACRTDYQSELATLNGVNLPAMQFADQMRLPLPSAEPKHRFGWRDPGAVASGAVVPKSGSGWRAVDALWRGDDPGPWLASGRNRIARKLGLGGRR</sequence>
<evidence type="ECO:0000256" key="1">
    <source>
        <dbReference type="PROSITE-ProRule" id="PRU00409"/>
    </source>
</evidence>
<dbReference type="KEGG" id="smic:SmB9_22590"/>
<evidence type="ECO:0000313" key="3">
    <source>
        <dbReference type="EMBL" id="BBE34601.1"/>
    </source>
</evidence>
<dbReference type="Gene3D" id="3.30.470.20">
    <property type="entry name" value="ATP-grasp fold, B domain"/>
    <property type="match status" value="1"/>
</dbReference>
<evidence type="ECO:0000313" key="6">
    <source>
        <dbReference type="Proteomes" id="UP000276029"/>
    </source>
</evidence>
<gene>
    <name evidence="4" type="ORF">DFR51_1187</name>
    <name evidence="3" type="ORF">SmB9_22590</name>
</gene>
<keyword evidence="6" id="KW-1185">Reference proteome</keyword>
<feature type="domain" description="ATP-grasp" evidence="2">
    <location>
        <begin position="114"/>
        <end position="308"/>
    </location>
</feature>
<dbReference type="Proteomes" id="UP000275727">
    <property type="component" value="Chromosome"/>
</dbReference>
<dbReference type="GO" id="GO:0046872">
    <property type="term" value="F:metal ion binding"/>
    <property type="evidence" value="ECO:0007669"/>
    <property type="project" value="InterPro"/>
</dbReference>
<dbReference type="PROSITE" id="PS50975">
    <property type="entry name" value="ATP_GRASP"/>
    <property type="match status" value="1"/>
</dbReference>
<dbReference type="SUPFAM" id="SSF56059">
    <property type="entry name" value="Glutathione synthetase ATP-binding domain-like"/>
    <property type="match status" value="1"/>
</dbReference>
<organism evidence="3 5">
    <name type="scientific">Sphingosinicella microcystinivorans</name>
    <dbReference type="NCBI Taxonomy" id="335406"/>
    <lineage>
        <taxon>Bacteria</taxon>
        <taxon>Pseudomonadati</taxon>
        <taxon>Pseudomonadota</taxon>
        <taxon>Alphaproteobacteria</taxon>
        <taxon>Sphingomonadales</taxon>
        <taxon>Sphingosinicellaceae</taxon>
        <taxon>Sphingosinicella</taxon>
    </lineage>
</organism>
<evidence type="ECO:0000313" key="5">
    <source>
        <dbReference type="Proteomes" id="UP000275727"/>
    </source>
</evidence>